<feature type="domain" description="ABC transmembrane type-1" evidence="11">
    <location>
        <begin position="131"/>
        <end position="345"/>
    </location>
</feature>
<keyword evidence="4 10" id="KW-1003">Cell membrane</keyword>
<feature type="transmembrane region" description="Helical" evidence="9">
    <location>
        <begin position="24"/>
        <end position="42"/>
    </location>
</feature>
<evidence type="ECO:0000256" key="6">
    <source>
        <dbReference type="ARBA" id="ARBA00022692"/>
    </source>
</evidence>
<comment type="similarity">
    <text evidence="2 10">Belongs to the binding-protein-dependent transport system permease family. CysTW subfamily.</text>
</comment>
<evidence type="ECO:0000256" key="8">
    <source>
        <dbReference type="ARBA" id="ARBA00023136"/>
    </source>
</evidence>
<evidence type="ECO:0000256" key="9">
    <source>
        <dbReference type="RuleBase" id="RU363032"/>
    </source>
</evidence>
<dbReference type="GO" id="GO:0006817">
    <property type="term" value="P:phosphate ion transport"/>
    <property type="evidence" value="ECO:0007669"/>
    <property type="project" value="UniProtKB-KW"/>
</dbReference>
<evidence type="ECO:0000256" key="7">
    <source>
        <dbReference type="ARBA" id="ARBA00022989"/>
    </source>
</evidence>
<evidence type="ECO:0000256" key="10">
    <source>
        <dbReference type="RuleBase" id="RU363054"/>
    </source>
</evidence>
<dbReference type="Pfam" id="PF00528">
    <property type="entry name" value="BPD_transp_1"/>
    <property type="match status" value="1"/>
</dbReference>
<feature type="transmembrane region" description="Helical" evidence="9">
    <location>
        <begin position="207"/>
        <end position="233"/>
    </location>
</feature>
<evidence type="ECO:0000256" key="5">
    <source>
        <dbReference type="ARBA" id="ARBA00022592"/>
    </source>
</evidence>
<dbReference type="RefSeq" id="WP_247414856.1">
    <property type="nucleotide sequence ID" value="NZ_JALLGW010000001.1"/>
</dbReference>
<proteinExistence type="inferred from homology"/>
<comment type="function">
    <text evidence="10">Part of the binding-protein-dependent transport system for phosphate; probably responsible for the translocation of the substrate across the membrane.</text>
</comment>
<dbReference type="GO" id="GO:0005886">
    <property type="term" value="C:plasma membrane"/>
    <property type="evidence" value="ECO:0007669"/>
    <property type="project" value="UniProtKB-SubCell"/>
</dbReference>
<reference evidence="12 13" key="1">
    <citation type="journal article" date="2019" name="Int. J. Syst. Evol. Microbiol.">
        <title>The Global Catalogue of Microorganisms (GCM) 10K type strain sequencing project: providing services to taxonomists for standard genome sequencing and annotation.</title>
        <authorList>
            <consortium name="The Broad Institute Genomics Platform"/>
            <consortium name="The Broad Institute Genome Sequencing Center for Infectious Disease"/>
            <person name="Wu L."/>
            <person name="Ma J."/>
        </authorList>
    </citation>
    <scope>NUCLEOTIDE SEQUENCE [LARGE SCALE GENOMIC DNA]</scope>
    <source>
        <strain evidence="12 13">CGMCC 1.12543</strain>
    </source>
</reference>
<evidence type="ECO:0000256" key="3">
    <source>
        <dbReference type="ARBA" id="ARBA00022448"/>
    </source>
</evidence>
<keyword evidence="13" id="KW-1185">Reference proteome</keyword>
<feature type="transmembrane region" description="Helical" evidence="9">
    <location>
        <begin position="77"/>
        <end position="96"/>
    </location>
</feature>
<dbReference type="Gene3D" id="1.10.3720.10">
    <property type="entry name" value="MetI-like"/>
    <property type="match status" value="1"/>
</dbReference>
<evidence type="ECO:0000259" key="11">
    <source>
        <dbReference type="PROSITE" id="PS50928"/>
    </source>
</evidence>
<keyword evidence="8 9" id="KW-0472">Membrane</keyword>
<comment type="caution">
    <text evidence="12">The sequence shown here is derived from an EMBL/GenBank/DDBJ whole genome shotgun (WGS) entry which is preliminary data.</text>
</comment>
<dbReference type="InterPro" id="IPR051124">
    <property type="entry name" value="Phosphate_Transport_Permease"/>
</dbReference>
<name>A0ABD5RMV8_9EURY</name>
<evidence type="ECO:0000313" key="12">
    <source>
        <dbReference type="EMBL" id="MFC5971952.1"/>
    </source>
</evidence>
<dbReference type="PANTHER" id="PTHR30425:SF1">
    <property type="entry name" value="PHOSPHATE TRANSPORT SYSTEM PERMEASE PROTEIN PSTC"/>
    <property type="match status" value="1"/>
</dbReference>
<feature type="transmembrane region" description="Helical" evidence="9">
    <location>
        <begin position="130"/>
        <end position="160"/>
    </location>
</feature>
<dbReference type="InterPro" id="IPR000515">
    <property type="entry name" value="MetI-like"/>
</dbReference>
<dbReference type="NCBIfam" id="TIGR02138">
    <property type="entry name" value="phosphate_pstC"/>
    <property type="match status" value="1"/>
</dbReference>
<accession>A0ABD5RMV8</accession>
<feature type="transmembrane region" description="Helical" evidence="9">
    <location>
        <begin position="326"/>
        <end position="348"/>
    </location>
</feature>
<keyword evidence="7 9" id="KW-1133">Transmembrane helix</keyword>
<keyword evidence="5 10" id="KW-0592">Phosphate transport</keyword>
<dbReference type="Proteomes" id="UP001596099">
    <property type="component" value="Unassembled WGS sequence"/>
</dbReference>
<dbReference type="PANTHER" id="PTHR30425">
    <property type="entry name" value="PHOSPHATE TRANSPORT SYSTEM PERMEASE PROTEIN PST"/>
    <property type="match status" value="1"/>
</dbReference>
<dbReference type="SUPFAM" id="SSF161098">
    <property type="entry name" value="MetI-like"/>
    <property type="match status" value="1"/>
</dbReference>
<feature type="transmembrane region" description="Helical" evidence="9">
    <location>
        <begin position="48"/>
        <end position="65"/>
    </location>
</feature>
<gene>
    <name evidence="12" type="primary">pstC</name>
    <name evidence="12" type="ORF">ACFPYI_11475</name>
</gene>
<sequence>MSEVPETNQSSGVTGVLDNATRGGVAVSAVGLVCLAGAFASFLLSMPYTFPLLFGFVVVMAYGWVTRQAETARTLTFVATVSTVGILGLITVYIVVESIPAISHMGPDILTRMQSPLWEPGAGVYSLLPLIWGTVVTTLIATAIAAPFGVAGALFIGEIAPRSVRDIIKPAVEVLAGIPSIVYGFIGFTVLNPYLTKTLRLPGQGSLFLAGVVIGFMALPTVVSVGEDAIASVPESMKSGSLALGTTDWQTMKSVTLPTALSGLSAAILLGVGRAIGETMAATVILGKIPAFPDPLYDVFGNTITLTATIASQYGSAAGRPLHESALFAAGVVLFVTVMCLSIASQYIEARMQRKLGGNE</sequence>
<evidence type="ECO:0000256" key="1">
    <source>
        <dbReference type="ARBA" id="ARBA00004651"/>
    </source>
</evidence>
<keyword evidence="3 9" id="KW-0813">Transport</keyword>
<organism evidence="12 13">
    <name type="scientific">Halomarina salina</name>
    <dbReference type="NCBI Taxonomy" id="1872699"/>
    <lineage>
        <taxon>Archaea</taxon>
        <taxon>Methanobacteriati</taxon>
        <taxon>Methanobacteriota</taxon>
        <taxon>Stenosarchaea group</taxon>
        <taxon>Halobacteria</taxon>
        <taxon>Halobacteriales</taxon>
        <taxon>Natronomonadaceae</taxon>
        <taxon>Halomarina</taxon>
    </lineage>
</organism>
<dbReference type="InterPro" id="IPR035906">
    <property type="entry name" value="MetI-like_sf"/>
</dbReference>
<evidence type="ECO:0000313" key="13">
    <source>
        <dbReference type="Proteomes" id="UP001596099"/>
    </source>
</evidence>
<dbReference type="InterPro" id="IPR011864">
    <property type="entry name" value="Phosphate_PstC"/>
</dbReference>
<evidence type="ECO:0000256" key="2">
    <source>
        <dbReference type="ARBA" id="ARBA00007069"/>
    </source>
</evidence>
<dbReference type="PROSITE" id="PS50928">
    <property type="entry name" value="ABC_TM1"/>
    <property type="match status" value="1"/>
</dbReference>
<feature type="transmembrane region" description="Helical" evidence="9">
    <location>
        <begin position="254"/>
        <end position="276"/>
    </location>
</feature>
<feature type="transmembrane region" description="Helical" evidence="9">
    <location>
        <begin position="172"/>
        <end position="195"/>
    </location>
</feature>
<evidence type="ECO:0000256" key="4">
    <source>
        <dbReference type="ARBA" id="ARBA00022475"/>
    </source>
</evidence>
<keyword evidence="6 9" id="KW-0812">Transmembrane</keyword>
<dbReference type="AlphaFoldDB" id="A0ABD5RMV8"/>
<dbReference type="EMBL" id="JBHSQH010000001">
    <property type="protein sequence ID" value="MFC5971952.1"/>
    <property type="molecule type" value="Genomic_DNA"/>
</dbReference>
<comment type="subcellular location">
    <subcellularLocation>
        <location evidence="1 9">Cell membrane</location>
        <topology evidence="1 9">Multi-pass membrane protein</topology>
    </subcellularLocation>
</comment>
<protein>
    <recommendedName>
        <fullName evidence="10">Phosphate transport system permease protein</fullName>
    </recommendedName>
</protein>
<dbReference type="CDD" id="cd06261">
    <property type="entry name" value="TM_PBP2"/>
    <property type="match status" value="1"/>
</dbReference>